<evidence type="ECO:0000256" key="1">
    <source>
        <dbReference type="ARBA" id="ARBA00022714"/>
    </source>
</evidence>
<organism evidence="8 9">
    <name type="scientific">Roseateles albus</name>
    <dbReference type="NCBI Taxonomy" id="2987525"/>
    <lineage>
        <taxon>Bacteria</taxon>
        <taxon>Pseudomonadati</taxon>
        <taxon>Pseudomonadota</taxon>
        <taxon>Betaproteobacteria</taxon>
        <taxon>Burkholderiales</taxon>
        <taxon>Sphaerotilaceae</taxon>
        <taxon>Roseateles</taxon>
    </lineage>
</organism>
<keyword evidence="5" id="KW-0411">Iron-sulfur</keyword>
<evidence type="ECO:0000256" key="4">
    <source>
        <dbReference type="ARBA" id="ARBA00023004"/>
    </source>
</evidence>
<dbReference type="PANTHER" id="PTHR21496:SF23">
    <property type="entry name" value="3-PHENYLPROPIONATE_CINNAMIC ACID DIOXYGENASE FERREDOXIN SUBUNIT"/>
    <property type="match status" value="1"/>
</dbReference>
<dbReference type="InterPro" id="IPR036922">
    <property type="entry name" value="Rieske_2Fe-2S_sf"/>
</dbReference>
<keyword evidence="1" id="KW-0001">2Fe-2S</keyword>
<dbReference type="PANTHER" id="PTHR21496">
    <property type="entry name" value="FERREDOXIN-RELATED"/>
    <property type="match status" value="1"/>
</dbReference>
<evidence type="ECO:0000313" key="9">
    <source>
        <dbReference type="Proteomes" id="UP001221189"/>
    </source>
</evidence>
<protein>
    <submittedName>
        <fullName evidence="8">Nitrite reductase small subunit NirD</fullName>
    </submittedName>
</protein>
<dbReference type="SUPFAM" id="SSF50022">
    <property type="entry name" value="ISP domain"/>
    <property type="match status" value="1"/>
</dbReference>
<dbReference type="RefSeq" id="WP_273602148.1">
    <property type="nucleotide sequence ID" value="NZ_JAQQXT010000017.1"/>
</dbReference>
<dbReference type="Gene3D" id="2.102.10.10">
    <property type="entry name" value="Rieske [2Fe-2S] iron-sulphur domain"/>
    <property type="match status" value="1"/>
</dbReference>
<accession>A0ABT5KJI4</accession>
<evidence type="ECO:0000256" key="2">
    <source>
        <dbReference type="ARBA" id="ARBA00022723"/>
    </source>
</evidence>
<evidence type="ECO:0000256" key="6">
    <source>
        <dbReference type="ARBA" id="ARBA00023063"/>
    </source>
</evidence>
<evidence type="ECO:0000256" key="5">
    <source>
        <dbReference type="ARBA" id="ARBA00023014"/>
    </source>
</evidence>
<keyword evidence="2" id="KW-0479">Metal-binding</keyword>
<dbReference type="Proteomes" id="UP001221189">
    <property type="component" value="Unassembled WGS sequence"/>
</dbReference>
<dbReference type="NCBIfam" id="TIGR02378">
    <property type="entry name" value="nirD_assim_sml"/>
    <property type="match status" value="1"/>
</dbReference>
<feature type="domain" description="Rieske" evidence="7">
    <location>
        <begin position="5"/>
        <end position="101"/>
    </location>
</feature>
<keyword evidence="6" id="KW-0534">Nitrate assimilation</keyword>
<sequence>MKEWKNICALTDIPVLGSRRVQRSQGPQVALFRTADDAVFALLDRCPHKGGPLSQGIVFGNKVACPLHNWTIALDNGQAHAPDEGCTAKFSVKVEAGQVMLCEGELASIGLEFEPIKAGPCTRSC</sequence>
<dbReference type="PROSITE" id="PS51296">
    <property type="entry name" value="RIESKE"/>
    <property type="match status" value="1"/>
</dbReference>
<gene>
    <name evidence="8" type="primary">nirD</name>
    <name evidence="8" type="ORF">PRZ03_21245</name>
</gene>
<dbReference type="EMBL" id="JAQQXT010000017">
    <property type="protein sequence ID" value="MDC8774095.1"/>
    <property type="molecule type" value="Genomic_DNA"/>
</dbReference>
<comment type="caution">
    <text evidence="8">The sequence shown here is derived from an EMBL/GenBank/DDBJ whole genome shotgun (WGS) entry which is preliminary data.</text>
</comment>
<evidence type="ECO:0000256" key="3">
    <source>
        <dbReference type="ARBA" id="ARBA00023002"/>
    </source>
</evidence>
<keyword evidence="3" id="KW-0560">Oxidoreductase</keyword>
<dbReference type="InterPro" id="IPR012748">
    <property type="entry name" value="Rieske-like_NirD"/>
</dbReference>
<keyword evidence="9" id="KW-1185">Reference proteome</keyword>
<evidence type="ECO:0000259" key="7">
    <source>
        <dbReference type="PROSITE" id="PS51296"/>
    </source>
</evidence>
<evidence type="ECO:0000313" key="8">
    <source>
        <dbReference type="EMBL" id="MDC8774095.1"/>
    </source>
</evidence>
<dbReference type="InterPro" id="IPR017941">
    <property type="entry name" value="Rieske_2Fe-2S"/>
</dbReference>
<dbReference type="Pfam" id="PF13806">
    <property type="entry name" value="Rieske_2"/>
    <property type="match status" value="1"/>
</dbReference>
<name>A0ABT5KJI4_9BURK</name>
<keyword evidence="4" id="KW-0408">Iron</keyword>
<proteinExistence type="predicted"/>
<reference evidence="8 9" key="1">
    <citation type="submission" date="2022-10" db="EMBL/GenBank/DDBJ databases">
        <title>Paucibacter sp. hw1 Genome sequencing.</title>
        <authorList>
            <person name="Park S."/>
        </authorList>
    </citation>
    <scope>NUCLEOTIDE SEQUENCE [LARGE SCALE GENOMIC DNA]</scope>
    <source>
        <strain evidence="9">hw1</strain>
    </source>
</reference>
<dbReference type="CDD" id="cd03530">
    <property type="entry name" value="Rieske_NirD_small_Bacillus"/>
    <property type="match status" value="1"/>
</dbReference>